<dbReference type="Proteomes" id="UP001058016">
    <property type="component" value="Chromosome"/>
</dbReference>
<name>A0ABY5JJJ7_9FIRM</name>
<reference evidence="1 2" key="1">
    <citation type="submission" date="2021-03" db="EMBL/GenBank/DDBJ databases">
        <title>Comparative Genomics and Metabolomics in the genus Turicibacter.</title>
        <authorList>
            <person name="Maki J."/>
            <person name="Looft T."/>
        </authorList>
    </citation>
    <scope>NUCLEOTIDE SEQUENCE [LARGE SCALE GENOMIC DNA]</scope>
    <source>
        <strain evidence="1 2">MMM721</strain>
    </source>
</reference>
<organism evidence="1 2">
    <name type="scientific">Turicibacter bilis</name>
    <dbReference type="NCBI Taxonomy" id="2735723"/>
    <lineage>
        <taxon>Bacteria</taxon>
        <taxon>Bacillati</taxon>
        <taxon>Bacillota</taxon>
        <taxon>Erysipelotrichia</taxon>
        <taxon>Erysipelotrichales</taxon>
        <taxon>Turicibacteraceae</taxon>
        <taxon>Turicibacter</taxon>
    </lineage>
</organism>
<gene>
    <name evidence="1" type="ORF">J0J69_03915</name>
</gene>
<dbReference type="EMBL" id="CP071249">
    <property type="protein sequence ID" value="UUF06735.1"/>
    <property type="molecule type" value="Genomic_DNA"/>
</dbReference>
<sequence length="55" mass="6487">MINEDLHQKIKKLPQDYAYLANYLLVQVSKGNKTQTQIIEDLKQEIKQLISEELE</sequence>
<proteinExistence type="predicted"/>
<keyword evidence="2" id="KW-1185">Reference proteome</keyword>
<protein>
    <submittedName>
        <fullName evidence="1">Uncharacterized protein</fullName>
    </submittedName>
</protein>
<dbReference type="RefSeq" id="WP_212725664.1">
    <property type="nucleotide sequence ID" value="NZ_CP071249.1"/>
</dbReference>
<accession>A0ABY5JJJ7</accession>
<evidence type="ECO:0000313" key="2">
    <source>
        <dbReference type="Proteomes" id="UP001058016"/>
    </source>
</evidence>
<evidence type="ECO:0000313" key="1">
    <source>
        <dbReference type="EMBL" id="UUF06735.1"/>
    </source>
</evidence>